<sequence>MKKRPPLDRSRTGMWAAMRKRQTFRPRDIAFDSGATPDAVQTYIRGLAAAGIIECIERDPPRYSIYQIVHDEGAEAPRVDIRGRRCTRGARREQVVAALRVLGGPVGAEELALVASTDAAPVSAAYAAAICRKLSAAGAVRVVEGARARRWVWMPGAAERAGL</sequence>
<dbReference type="Proteomes" id="UP000326641">
    <property type="component" value="Unassembled WGS sequence"/>
</dbReference>
<proteinExistence type="predicted"/>
<name>A0A564WJR7_9PROT</name>
<reference evidence="1" key="1">
    <citation type="submission" date="2018-11" db="EMBL/GenBank/DDBJ databases">
        <authorList>
            <person name="Onetto C."/>
        </authorList>
    </citation>
    <scope>NUCLEOTIDE SEQUENCE [LARGE SCALE GENOMIC DNA]</scope>
</reference>
<dbReference type="AlphaFoldDB" id="A0A564WJR7"/>
<keyword evidence="2" id="KW-1185">Reference proteome</keyword>
<dbReference type="EMBL" id="UXAT02000053">
    <property type="protein sequence ID" value="VUX47884.1"/>
    <property type="molecule type" value="Genomic_DNA"/>
</dbReference>
<comment type="caution">
    <text evidence="1">The sequence shown here is derived from an EMBL/GenBank/DDBJ whole genome shotgun (WGS) entry which is preliminary data.</text>
</comment>
<protein>
    <submittedName>
        <fullName evidence="1">Uncharacterized protein</fullName>
    </submittedName>
</protein>
<gene>
    <name evidence="1" type="ORF">DF3PA_80044</name>
</gene>
<accession>A0A564WJR7</accession>
<evidence type="ECO:0000313" key="1">
    <source>
        <dbReference type="EMBL" id="VUX47884.1"/>
    </source>
</evidence>
<evidence type="ECO:0000313" key="2">
    <source>
        <dbReference type="Proteomes" id="UP000326641"/>
    </source>
</evidence>
<organism evidence="1 2">
    <name type="scientific">Candidatus Defluviicoccus seviourii</name>
    <dbReference type="NCBI Taxonomy" id="2565273"/>
    <lineage>
        <taxon>Bacteria</taxon>
        <taxon>Pseudomonadati</taxon>
        <taxon>Pseudomonadota</taxon>
        <taxon>Alphaproteobacteria</taxon>
        <taxon>Rhodospirillales</taxon>
        <taxon>Rhodospirillaceae</taxon>
        <taxon>Defluviicoccus</taxon>
    </lineage>
</organism>